<dbReference type="Gene3D" id="3.40.50.300">
    <property type="entry name" value="P-loop containing nucleotide triphosphate hydrolases"/>
    <property type="match status" value="1"/>
</dbReference>
<dbReference type="Proteomes" id="UP000722485">
    <property type="component" value="Unassembled WGS sequence"/>
</dbReference>
<evidence type="ECO:0000313" key="2">
    <source>
        <dbReference type="Proteomes" id="UP000722485"/>
    </source>
</evidence>
<name>A0A9P5HFV8_9HYPO</name>
<dbReference type="InterPro" id="IPR027417">
    <property type="entry name" value="P-loop_NTPase"/>
</dbReference>
<proteinExistence type="predicted"/>
<dbReference type="OrthoDB" id="8954335at2759"/>
<evidence type="ECO:0008006" key="3">
    <source>
        <dbReference type="Google" id="ProtNLM"/>
    </source>
</evidence>
<protein>
    <recommendedName>
        <fullName evidence="3">G domain-containing protein</fullName>
    </recommendedName>
</protein>
<reference evidence="1" key="1">
    <citation type="submission" date="2020-03" db="EMBL/GenBank/DDBJ databases">
        <title>Draft Genome Sequence of Cylindrodendrum hubeiense.</title>
        <authorList>
            <person name="Buettner E."/>
            <person name="Kellner H."/>
        </authorList>
    </citation>
    <scope>NUCLEOTIDE SEQUENCE</scope>
    <source>
        <strain evidence="1">IHI 201604</strain>
    </source>
</reference>
<sequence length="201" mass="22520">MGDYRESRFVPRLCTADTPWDPSVADEPCSMTCAGKSTFVQKLVARSNVGIGHGLQPKIKPHFFTHSGRRCCHIDTPGFDDTYLSYDTITVGIMAWLADALRNGAKLNGVIYFHSIKEPRLQGSSREYLRMFRKLCGEASFQNVVLATTFWDVVDVATAERREDELSSGCWARLLENGAAVARSSLENDTHDLMFIEKSVF</sequence>
<keyword evidence="2" id="KW-1185">Reference proteome</keyword>
<dbReference type="AlphaFoldDB" id="A0A9P5HFV8"/>
<comment type="caution">
    <text evidence="1">The sequence shown here is derived from an EMBL/GenBank/DDBJ whole genome shotgun (WGS) entry which is preliminary data.</text>
</comment>
<gene>
    <name evidence="1" type="ORF">G7Z17_g3935</name>
</gene>
<evidence type="ECO:0000313" key="1">
    <source>
        <dbReference type="EMBL" id="KAF7553007.1"/>
    </source>
</evidence>
<accession>A0A9P5HFV8</accession>
<dbReference type="SUPFAM" id="SSF52540">
    <property type="entry name" value="P-loop containing nucleoside triphosphate hydrolases"/>
    <property type="match status" value="1"/>
</dbReference>
<dbReference type="EMBL" id="JAANBB010000052">
    <property type="protein sequence ID" value="KAF7553007.1"/>
    <property type="molecule type" value="Genomic_DNA"/>
</dbReference>
<organism evidence="1 2">
    <name type="scientific">Cylindrodendrum hubeiense</name>
    <dbReference type="NCBI Taxonomy" id="595255"/>
    <lineage>
        <taxon>Eukaryota</taxon>
        <taxon>Fungi</taxon>
        <taxon>Dikarya</taxon>
        <taxon>Ascomycota</taxon>
        <taxon>Pezizomycotina</taxon>
        <taxon>Sordariomycetes</taxon>
        <taxon>Hypocreomycetidae</taxon>
        <taxon>Hypocreales</taxon>
        <taxon>Nectriaceae</taxon>
        <taxon>Cylindrodendrum</taxon>
    </lineage>
</organism>